<dbReference type="Proteomes" id="UP000295515">
    <property type="component" value="Unassembled WGS sequence"/>
</dbReference>
<evidence type="ECO:0008006" key="3">
    <source>
        <dbReference type="Google" id="ProtNLM"/>
    </source>
</evidence>
<sequence>MRTFLKIFTVIALILVFFACGKKEVVVSLEKEGVEYKVGDQVSFYYPKDFTLDTNSENKQIIRFIKDEEVITYTTIQDDTDNKLEDMPELYAGQLEEDGASEVGYKTEKIDSGLKIYEFTGIFEATGIKFEHVVYFTDQATYDFAYLAPQEVYDENIHVILQYLQSLTVHHYS</sequence>
<accession>A0A4R3Z679</accession>
<evidence type="ECO:0000313" key="2">
    <source>
        <dbReference type="Proteomes" id="UP000295515"/>
    </source>
</evidence>
<gene>
    <name evidence="1" type="ORF">EDD60_10791</name>
</gene>
<dbReference type="RefSeq" id="WP_066448209.1">
    <property type="nucleotide sequence ID" value="NZ_JADMQS010000021.1"/>
</dbReference>
<dbReference type="GeneID" id="98915185"/>
<dbReference type="EMBL" id="SMCQ01000007">
    <property type="protein sequence ID" value="TCW00602.1"/>
    <property type="molecule type" value="Genomic_DNA"/>
</dbReference>
<dbReference type="AlphaFoldDB" id="A0A4R3Z679"/>
<proteinExistence type="predicted"/>
<protein>
    <recommendedName>
        <fullName evidence="3">Lipoprotein</fullName>
    </recommendedName>
</protein>
<dbReference type="PROSITE" id="PS51257">
    <property type="entry name" value="PROKAR_LIPOPROTEIN"/>
    <property type="match status" value="1"/>
</dbReference>
<name>A0A4R3Z679_9FIRM</name>
<reference evidence="1 2" key="1">
    <citation type="submission" date="2019-03" db="EMBL/GenBank/DDBJ databases">
        <title>Genomic Encyclopedia of Type Strains, Phase IV (KMG-IV): sequencing the most valuable type-strain genomes for metagenomic binning, comparative biology and taxonomic classification.</title>
        <authorList>
            <person name="Goeker M."/>
        </authorList>
    </citation>
    <scope>NUCLEOTIDE SEQUENCE [LARGE SCALE GENOMIC DNA]</scope>
    <source>
        <strain evidence="1 2">DSM 29487</strain>
    </source>
</reference>
<organism evidence="1 2">
    <name type="scientific">Longibaculum muris</name>
    <dbReference type="NCBI Taxonomy" id="1796628"/>
    <lineage>
        <taxon>Bacteria</taxon>
        <taxon>Bacillati</taxon>
        <taxon>Bacillota</taxon>
        <taxon>Erysipelotrichia</taxon>
        <taxon>Erysipelotrichales</taxon>
        <taxon>Coprobacillaceae</taxon>
        <taxon>Longibaculum</taxon>
    </lineage>
</organism>
<evidence type="ECO:0000313" key="1">
    <source>
        <dbReference type="EMBL" id="TCW00602.1"/>
    </source>
</evidence>
<keyword evidence="2" id="KW-1185">Reference proteome</keyword>
<comment type="caution">
    <text evidence="1">The sequence shown here is derived from an EMBL/GenBank/DDBJ whole genome shotgun (WGS) entry which is preliminary data.</text>
</comment>